<dbReference type="Gene3D" id="3.20.20.100">
    <property type="entry name" value="NADP-dependent oxidoreductase domain"/>
    <property type="match status" value="1"/>
</dbReference>
<dbReference type="EMBL" id="CP039543">
    <property type="protein sequence ID" value="QJT08143.1"/>
    <property type="molecule type" value="Genomic_DNA"/>
</dbReference>
<evidence type="ECO:0000313" key="3">
    <source>
        <dbReference type="Proteomes" id="UP000503251"/>
    </source>
</evidence>
<organism evidence="2 3">
    <name type="scientific">Oceanidesulfovibrio marinus</name>
    <dbReference type="NCBI Taxonomy" id="370038"/>
    <lineage>
        <taxon>Bacteria</taxon>
        <taxon>Pseudomonadati</taxon>
        <taxon>Thermodesulfobacteriota</taxon>
        <taxon>Desulfovibrionia</taxon>
        <taxon>Desulfovibrionales</taxon>
        <taxon>Desulfovibrionaceae</taxon>
        <taxon>Oceanidesulfovibrio</taxon>
    </lineage>
</organism>
<evidence type="ECO:0000313" key="2">
    <source>
        <dbReference type="EMBL" id="QJT08143.1"/>
    </source>
</evidence>
<dbReference type="InterPro" id="IPR023210">
    <property type="entry name" value="NADP_OxRdtase_dom"/>
</dbReference>
<dbReference type="Proteomes" id="UP000503251">
    <property type="component" value="Chromosome"/>
</dbReference>
<name>A0ABX6NC24_9BACT</name>
<dbReference type="PANTHER" id="PTHR43312:SF1">
    <property type="entry name" value="NADP-DEPENDENT OXIDOREDUCTASE DOMAIN-CONTAINING PROTEIN"/>
    <property type="match status" value="1"/>
</dbReference>
<sequence>MEASMPAKMSFGTDGPEVTRVGLGGEGVLRTFGREEEARSVIQAAIDNGIGYFDTAPAYSGSEGYLGEAWRANPGVRETVFHTSKSAQRTASGALADLDRTLETLGTDYLDLWQIHDVRTMDDVQAIEGQGGALEAFVTARERGTVRHIGVTGHHDPRILTHCITHWPLDSVLLPVNPLEGALGGFLTETMPAALERGMAVIAMKILGGGHYVAPESGLTARSLLAYALSHPVTVAIAGCSTPEEVKTLVTAGAEDAPPMGADERRALEDAFRPHARRLAFYRGVL</sequence>
<accession>A0ABX6NC24</accession>
<reference evidence="2 3" key="1">
    <citation type="submission" date="2019-04" db="EMBL/GenBank/DDBJ databases">
        <title>Isolation and culture of sulfate reducing bacteria from the cold seep of the South China Sea.</title>
        <authorList>
            <person name="Sun C."/>
            <person name="Liu R."/>
        </authorList>
    </citation>
    <scope>NUCLEOTIDE SEQUENCE [LARGE SCALE GENOMIC DNA]</scope>
    <source>
        <strain evidence="2 3">CS1</strain>
    </source>
</reference>
<keyword evidence="3" id="KW-1185">Reference proteome</keyword>
<dbReference type="InterPro" id="IPR036812">
    <property type="entry name" value="NAD(P)_OxRdtase_dom_sf"/>
</dbReference>
<dbReference type="CDD" id="cd19100">
    <property type="entry name" value="AKR_unchar"/>
    <property type="match status" value="1"/>
</dbReference>
<dbReference type="Pfam" id="PF00248">
    <property type="entry name" value="Aldo_ket_red"/>
    <property type="match status" value="1"/>
</dbReference>
<evidence type="ECO:0000259" key="1">
    <source>
        <dbReference type="Pfam" id="PF00248"/>
    </source>
</evidence>
<proteinExistence type="predicted"/>
<protein>
    <submittedName>
        <fullName evidence="2">Aldo/keto reductase</fullName>
    </submittedName>
</protein>
<feature type="domain" description="NADP-dependent oxidoreductase" evidence="1">
    <location>
        <begin position="32"/>
        <end position="212"/>
    </location>
</feature>
<dbReference type="InterPro" id="IPR053135">
    <property type="entry name" value="AKR2_Oxidoreductase"/>
</dbReference>
<dbReference type="PANTHER" id="PTHR43312">
    <property type="entry name" value="D-THREO-ALDOSE 1-DEHYDROGENASE"/>
    <property type="match status" value="1"/>
</dbReference>
<dbReference type="SUPFAM" id="SSF51430">
    <property type="entry name" value="NAD(P)-linked oxidoreductase"/>
    <property type="match status" value="1"/>
</dbReference>
<gene>
    <name evidence="2" type="ORF">E8L03_04040</name>
</gene>